<sequence>MDALKLQRRLGVTPDNQIGPATLTALFLRFGAKLDVAQELGLAAAVHFRTYGILDAPLRLVHFIGQCGHESGSFRYMEEIASGADYEGRADLGNSQPGDGKRYKGRGPIQLTGRANYRADGATFGIDLERHPEIVAMPSIGLLTSCLYWSRTGLNALADTDDGIAIGRSINRGNPRSAKPANGEAERTAFTARVRALVLG</sequence>
<dbReference type="InterPro" id="IPR023346">
    <property type="entry name" value="Lysozyme-like_dom_sf"/>
</dbReference>
<comment type="caution">
    <text evidence="3">The sequence shown here is derived from an EMBL/GenBank/DDBJ whole genome shotgun (WGS) entry which is preliminary data.</text>
</comment>
<gene>
    <name evidence="3" type="ORF">HRV97_03075</name>
</gene>
<organism evidence="3 4">
    <name type="scientific">Sphingomonas hominis</name>
    <dbReference type="NCBI Taxonomy" id="2741495"/>
    <lineage>
        <taxon>Bacteria</taxon>
        <taxon>Pseudomonadati</taxon>
        <taxon>Pseudomonadota</taxon>
        <taxon>Alphaproteobacteria</taxon>
        <taxon>Sphingomonadales</taxon>
        <taxon>Sphingomonadaceae</taxon>
        <taxon>Sphingomonas</taxon>
    </lineage>
</organism>
<name>A0ABX2JCS9_9SPHN</name>
<feature type="domain" description="Glycoside hydrolase family 19 catalytic" evidence="2">
    <location>
        <begin position="68"/>
        <end position="150"/>
    </location>
</feature>
<dbReference type="InterPro" id="IPR052354">
    <property type="entry name" value="Cell_Wall_Dynamics_Protein"/>
</dbReference>
<accession>A0ABX2JCS9</accession>
<evidence type="ECO:0000256" key="1">
    <source>
        <dbReference type="SAM" id="MobiDB-lite"/>
    </source>
</evidence>
<proteinExistence type="predicted"/>
<dbReference type="EMBL" id="JABULH010000001">
    <property type="protein sequence ID" value="NTS64143.1"/>
    <property type="molecule type" value="Genomic_DNA"/>
</dbReference>
<keyword evidence="3" id="KW-0378">Hydrolase</keyword>
<protein>
    <submittedName>
        <fullName evidence="3">Glycoside hydrolase</fullName>
    </submittedName>
</protein>
<keyword evidence="4" id="KW-1185">Reference proteome</keyword>
<dbReference type="SUPFAM" id="SSF53955">
    <property type="entry name" value="Lysozyme-like"/>
    <property type="match status" value="1"/>
</dbReference>
<dbReference type="Pfam" id="PF00182">
    <property type="entry name" value="Glyco_hydro_19"/>
    <property type="match status" value="1"/>
</dbReference>
<dbReference type="GO" id="GO:0016787">
    <property type="term" value="F:hydrolase activity"/>
    <property type="evidence" value="ECO:0007669"/>
    <property type="project" value="UniProtKB-KW"/>
</dbReference>
<dbReference type="Gene3D" id="1.10.530.10">
    <property type="match status" value="1"/>
</dbReference>
<dbReference type="PANTHER" id="PTHR34408:SF1">
    <property type="entry name" value="GLYCOSYL HYDROLASE FAMILY 19 DOMAIN-CONTAINING PROTEIN HI_1415"/>
    <property type="match status" value="1"/>
</dbReference>
<dbReference type="PANTHER" id="PTHR34408">
    <property type="entry name" value="FAMILY PROTEIN, PUTATIVE-RELATED"/>
    <property type="match status" value="1"/>
</dbReference>
<evidence type="ECO:0000313" key="4">
    <source>
        <dbReference type="Proteomes" id="UP000621447"/>
    </source>
</evidence>
<feature type="region of interest" description="Disordered" evidence="1">
    <location>
        <begin position="87"/>
        <end position="107"/>
    </location>
</feature>
<evidence type="ECO:0000259" key="2">
    <source>
        <dbReference type="Pfam" id="PF00182"/>
    </source>
</evidence>
<reference evidence="3 4" key="1">
    <citation type="submission" date="2020-06" db="EMBL/GenBank/DDBJ databases">
        <title>Sphingomonas hominis sp. nov., a member of the Sphingomonas, isolated from the hair of a 22-year-old girl.</title>
        <authorList>
            <person name="Zhang D.-F."/>
            <person name="Cui X.-W."/>
        </authorList>
    </citation>
    <scope>NUCLEOTIDE SEQUENCE [LARGE SCALE GENOMIC DNA]</scope>
    <source>
        <strain evidence="3 4">HHU CXW</strain>
    </source>
</reference>
<evidence type="ECO:0000313" key="3">
    <source>
        <dbReference type="EMBL" id="NTS64143.1"/>
    </source>
</evidence>
<dbReference type="InterPro" id="IPR000726">
    <property type="entry name" value="Glyco_hydro_19_cat"/>
</dbReference>
<dbReference type="Proteomes" id="UP000621447">
    <property type="component" value="Unassembled WGS sequence"/>
</dbReference>